<dbReference type="AlphaFoldDB" id="A0A4C1TFF2"/>
<gene>
    <name evidence="1" type="ORF">EVAR_79283_1</name>
</gene>
<organism evidence="1 2">
    <name type="scientific">Eumeta variegata</name>
    <name type="common">Bagworm moth</name>
    <name type="synonym">Eumeta japonica</name>
    <dbReference type="NCBI Taxonomy" id="151549"/>
    <lineage>
        <taxon>Eukaryota</taxon>
        <taxon>Metazoa</taxon>
        <taxon>Ecdysozoa</taxon>
        <taxon>Arthropoda</taxon>
        <taxon>Hexapoda</taxon>
        <taxon>Insecta</taxon>
        <taxon>Pterygota</taxon>
        <taxon>Neoptera</taxon>
        <taxon>Endopterygota</taxon>
        <taxon>Lepidoptera</taxon>
        <taxon>Glossata</taxon>
        <taxon>Ditrysia</taxon>
        <taxon>Tineoidea</taxon>
        <taxon>Psychidae</taxon>
        <taxon>Oiketicinae</taxon>
        <taxon>Eumeta</taxon>
    </lineage>
</organism>
<protein>
    <submittedName>
        <fullName evidence="1">Uncharacterized protein</fullName>
    </submittedName>
</protein>
<sequence>MPSLGHLYSVKNHLNAALYQYTQSRWRRLGGVRLQNHLKYLSDSKWRHAANFTLISEHKNGSARAMRYRGITVFVIADRLTISQERRLANLGRRNNTSEHQASIEVQELHFRYADNDQFSNDQLDGSNLDGLNRSGPDLKICPRSEAVPLEQLCYFLTSIPGLAVKGAAIWRP</sequence>
<dbReference type="Proteomes" id="UP000299102">
    <property type="component" value="Unassembled WGS sequence"/>
</dbReference>
<name>A0A4C1TFF2_EUMVA</name>
<reference evidence="1 2" key="1">
    <citation type="journal article" date="2019" name="Commun. Biol.">
        <title>The bagworm genome reveals a unique fibroin gene that provides high tensile strength.</title>
        <authorList>
            <person name="Kono N."/>
            <person name="Nakamura H."/>
            <person name="Ohtoshi R."/>
            <person name="Tomita M."/>
            <person name="Numata K."/>
            <person name="Arakawa K."/>
        </authorList>
    </citation>
    <scope>NUCLEOTIDE SEQUENCE [LARGE SCALE GENOMIC DNA]</scope>
</reference>
<evidence type="ECO:0000313" key="1">
    <source>
        <dbReference type="EMBL" id="GBP12936.1"/>
    </source>
</evidence>
<proteinExistence type="predicted"/>
<keyword evidence="2" id="KW-1185">Reference proteome</keyword>
<evidence type="ECO:0000313" key="2">
    <source>
        <dbReference type="Proteomes" id="UP000299102"/>
    </source>
</evidence>
<accession>A0A4C1TFF2</accession>
<dbReference type="EMBL" id="BGZK01000054">
    <property type="protein sequence ID" value="GBP12936.1"/>
    <property type="molecule type" value="Genomic_DNA"/>
</dbReference>
<comment type="caution">
    <text evidence="1">The sequence shown here is derived from an EMBL/GenBank/DDBJ whole genome shotgun (WGS) entry which is preliminary data.</text>
</comment>